<dbReference type="EMBL" id="JBBDGM010000004">
    <property type="protein sequence ID" value="MEJ1087963.1"/>
    <property type="molecule type" value="Genomic_DNA"/>
</dbReference>
<feature type="transmembrane region" description="Helical" evidence="2">
    <location>
        <begin position="6"/>
        <end position="27"/>
    </location>
</feature>
<sequence>MTQDDMLFLVLISIGLTTLALFSFRLLRRDKKDNRGEWYEGPWDDDDRPNGPRGPRR</sequence>
<dbReference type="RefSeq" id="WP_337331629.1">
    <property type="nucleotide sequence ID" value="NZ_JBBDGM010000004.1"/>
</dbReference>
<protein>
    <recommendedName>
        <fullName evidence="5">LPXTG cell wall anchor domain-containing protein</fullName>
    </recommendedName>
</protein>
<name>A0ABU8LB70_9MICO</name>
<reference evidence="3 4" key="1">
    <citation type="submission" date="2024-02" db="EMBL/GenBank/DDBJ databases">
        <authorList>
            <person name="Saticioglu I.B."/>
        </authorList>
    </citation>
    <scope>NUCLEOTIDE SEQUENCE [LARGE SCALE GENOMIC DNA]</scope>
    <source>
        <strain evidence="3 4">Mu-80</strain>
    </source>
</reference>
<evidence type="ECO:0000256" key="1">
    <source>
        <dbReference type="SAM" id="MobiDB-lite"/>
    </source>
</evidence>
<organism evidence="3 4">
    <name type="scientific">Microbacterium bandirmense</name>
    <dbReference type="NCBI Taxonomy" id="3122050"/>
    <lineage>
        <taxon>Bacteria</taxon>
        <taxon>Bacillati</taxon>
        <taxon>Actinomycetota</taxon>
        <taxon>Actinomycetes</taxon>
        <taxon>Micrococcales</taxon>
        <taxon>Microbacteriaceae</taxon>
        <taxon>Microbacterium</taxon>
    </lineage>
</organism>
<evidence type="ECO:0000256" key="2">
    <source>
        <dbReference type="SAM" id="Phobius"/>
    </source>
</evidence>
<keyword evidence="2" id="KW-1133">Transmembrane helix</keyword>
<comment type="caution">
    <text evidence="3">The sequence shown here is derived from an EMBL/GenBank/DDBJ whole genome shotgun (WGS) entry which is preliminary data.</text>
</comment>
<accession>A0ABU8LB70</accession>
<keyword evidence="4" id="KW-1185">Reference proteome</keyword>
<evidence type="ECO:0000313" key="4">
    <source>
        <dbReference type="Proteomes" id="UP001371224"/>
    </source>
</evidence>
<feature type="region of interest" description="Disordered" evidence="1">
    <location>
        <begin position="35"/>
        <end position="57"/>
    </location>
</feature>
<keyword evidence="2" id="KW-0472">Membrane</keyword>
<dbReference type="Proteomes" id="UP001371224">
    <property type="component" value="Unassembled WGS sequence"/>
</dbReference>
<evidence type="ECO:0008006" key="5">
    <source>
        <dbReference type="Google" id="ProtNLM"/>
    </source>
</evidence>
<evidence type="ECO:0000313" key="3">
    <source>
        <dbReference type="EMBL" id="MEJ1087963.1"/>
    </source>
</evidence>
<proteinExistence type="predicted"/>
<keyword evidence="2" id="KW-0812">Transmembrane</keyword>
<gene>
    <name evidence="3" type="ORF">WDU99_06490</name>
</gene>